<proteinExistence type="predicted"/>
<dbReference type="EMBL" id="HG793136">
    <property type="protein sequence ID" value="CRL19458.1"/>
    <property type="molecule type" value="Genomic_DNA"/>
</dbReference>
<reference evidence="1 2" key="1">
    <citation type="journal article" date="2014" name="Nat. Commun.">
        <title>Multiple recent horizontal transfers of a large genomic region in cheese making fungi.</title>
        <authorList>
            <person name="Cheeseman K."/>
            <person name="Ropars J."/>
            <person name="Renault P."/>
            <person name="Dupont J."/>
            <person name="Gouzy J."/>
            <person name="Branca A."/>
            <person name="Abraham A.L."/>
            <person name="Ceppi M."/>
            <person name="Conseiller E."/>
            <person name="Debuchy R."/>
            <person name="Malagnac F."/>
            <person name="Goarin A."/>
            <person name="Silar P."/>
            <person name="Lacoste S."/>
            <person name="Sallet E."/>
            <person name="Bensimon A."/>
            <person name="Giraud T."/>
            <person name="Brygoo Y."/>
        </authorList>
    </citation>
    <scope>NUCLEOTIDE SEQUENCE [LARGE SCALE GENOMIC DNA]</scope>
    <source>
        <strain evidence="2">FM 013</strain>
    </source>
</reference>
<sequence>MSPFTNMLYRLFPTPWRKLPDYPAILCLDACTLQKIYQYLSLVDRHKDLVFPRLLHIRAPILCVNSQDVPRNQLLLRLEDRRWAYCGKCLKLHPRKEFPRYLLRESALERSCTFYAGIADLCPCISLTIRAREQLVKILKSPAKPVKTEYGLFEYQLVDGGKPRLRHCCRYKHSTQPSYHIQVDLVLLITDTGQLCVLAQYNVTISKGYGLYEPSFACPHVDLLNHIPVEKATHDPLRYQKVLPKPHKDLLPYEDLLSLVPGTWVIKACSQCQTLVRKDDLCEDINQAGFWVIRNLGSHEWPASRIWAHQCRMTGVNFWRHDLYWWPSRSLRGWTKGVYDQWKKDYCLKQERRLSQQWPQGS</sequence>
<evidence type="ECO:0000313" key="2">
    <source>
        <dbReference type="Proteomes" id="UP000053732"/>
    </source>
</evidence>
<protein>
    <submittedName>
        <fullName evidence="1">Str. FM013</fullName>
    </submittedName>
</protein>
<dbReference type="AlphaFoldDB" id="A0A0G4NZH2"/>
<accession>A0A0G4NZH2</accession>
<name>A0A0G4NZH2_PENC3</name>
<keyword evidence="2" id="KW-1185">Reference proteome</keyword>
<evidence type="ECO:0000313" key="1">
    <source>
        <dbReference type="EMBL" id="CRL19458.1"/>
    </source>
</evidence>
<organism evidence="1 2">
    <name type="scientific">Penicillium camemberti (strain FM 013)</name>
    <dbReference type="NCBI Taxonomy" id="1429867"/>
    <lineage>
        <taxon>Eukaryota</taxon>
        <taxon>Fungi</taxon>
        <taxon>Dikarya</taxon>
        <taxon>Ascomycota</taxon>
        <taxon>Pezizomycotina</taxon>
        <taxon>Eurotiomycetes</taxon>
        <taxon>Eurotiomycetidae</taxon>
        <taxon>Eurotiales</taxon>
        <taxon>Aspergillaceae</taxon>
        <taxon>Penicillium</taxon>
    </lineage>
</organism>
<dbReference type="Proteomes" id="UP000053732">
    <property type="component" value="Unassembled WGS sequence"/>
</dbReference>
<gene>
    <name evidence="1" type="ORF">PCAMFM013_S003g000249</name>
</gene>